<sequence length="112" mass="13004">MSQFRAFQNNEKLYLWIYPEPKRIGSVKQQKGDLIPSRFFQVHPRVKAPLLKTRAAFTVRSSSLTSTFAPFKPKPKIFWEIPYARGVEGKRRTAKSILFWYGKSSAVSRRAP</sequence>
<comment type="caution">
    <text evidence="1">The sequence shown here is derived from an EMBL/GenBank/DDBJ whole genome shotgun (WGS) entry which is preliminary data.</text>
</comment>
<evidence type="ECO:0000313" key="1">
    <source>
        <dbReference type="EMBL" id="GBL80882.1"/>
    </source>
</evidence>
<dbReference type="AlphaFoldDB" id="A0A4Y2AM03"/>
<accession>A0A4Y2AM03</accession>
<reference evidence="1 2" key="1">
    <citation type="journal article" date="2019" name="Sci. Rep.">
        <title>Orb-weaving spider Araneus ventricosus genome elucidates the spidroin gene catalogue.</title>
        <authorList>
            <person name="Kono N."/>
            <person name="Nakamura H."/>
            <person name="Ohtoshi R."/>
            <person name="Moran D.A.P."/>
            <person name="Shinohara A."/>
            <person name="Yoshida Y."/>
            <person name="Fujiwara M."/>
            <person name="Mori M."/>
            <person name="Tomita M."/>
            <person name="Arakawa K."/>
        </authorList>
    </citation>
    <scope>NUCLEOTIDE SEQUENCE [LARGE SCALE GENOMIC DNA]</scope>
</reference>
<evidence type="ECO:0000313" key="2">
    <source>
        <dbReference type="Proteomes" id="UP000499080"/>
    </source>
</evidence>
<dbReference type="Proteomes" id="UP000499080">
    <property type="component" value="Unassembled WGS sequence"/>
</dbReference>
<name>A0A4Y2AM03_ARAVE</name>
<protein>
    <submittedName>
        <fullName evidence="1">Uncharacterized protein</fullName>
    </submittedName>
</protein>
<dbReference type="EMBL" id="BGPR01000023">
    <property type="protein sequence ID" value="GBL80882.1"/>
    <property type="molecule type" value="Genomic_DNA"/>
</dbReference>
<keyword evidence="2" id="KW-1185">Reference proteome</keyword>
<proteinExistence type="predicted"/>
<organism evidence="1 2">
    <name type="scientific">Araneus ventricosus</name>
    <name type="common">Orbweaver spider</name>
    <name type="synonym">Epeira ventricosa</name>
    <dbReference type="NCBI Taxonomy" id="182803"/>
    <lineage>
        <taxon>Eukaryota</taxon>
        <taxon>Metazoa</taxon>
        <taxon>Ecdysozoa</taxon>
        <taxon>Arthropoda</taxon>
        <taxon>Chelicerata</taxon>
        <taxon>Arachnida</taxon>
        <taxon>Araneae</taxon>
        <taxon>Araneomorphae</taxon>
        <taxon>Entelegynae</taxon>
        <taxon>Araneoidea</taxon>
        <taxon>Araneidae</taxon>
        <taxon>Araneus</taxon>
    </lineage>
</organism>
<gene>
    <name evidence="1" type="ORF">AVEN_26300_1</name>
</gene>